<evidence type="ECO:0000313" key="3">
    <source>
        <dbReference type="Proteomes" id="UP000435112"/>
    </source>
</evidence>
<reference evidence="2 3" key="1">
    <citation type="submission" date="2018-09" db="EMBL/GenBank/DDBJ databases">
        <title>Genomic investigation of the strawberry pathogen Phytophthora fragariae indicates pathogenicity is determined by transcriptional variation in three key races.</title>
        <authorList>
            <person name="Adams T.M."/>
            <person name="Armitage A.D."/>
            <person name="Sobczyk M.K."/>
            <person name="Bates H.J."/>
            <person name="Dunwell J.M."/>
            <person name="Nellist C.F."/>
            <person name="Harrison R.J."/>
        </authorList>
    </citation>
    <scope>NUCLEOTIDE SEQUENCE [LARGE SCALE GENOMIC DNA]</scope>
    <source>
        <strain evidence="2 3">SCRP324</strain>
    </source>
</reference>
<feature type="compositionally biased region" description="Polar residues" evidence="1">
    <location>
        <begin position="135"/>
        <end position="156"/>
    </location>
</feature>
<accession>A0A6A3LCL0</accession>
<name>A0A6A3LCL0_9STRA</name>
<feature type="compositionally biased region" description="Low complexity" evidence="1">
    <location>
        <begin position="117"/>
        <end position="134"/>
    </location>
</feature>
<evidence type="ECO:0000256" key="1">
    <source>
        <dbReference type="SAM" id="MobiDB-lite"/>
    </source>
</evidence>
<evidence type="ECO:0000313" key="2">
    <source>
        <dbReference type="EMBL" id="KAE9017166.1"/>
    </source>
</evidence>
<organism evidence="2 3">
    <name type="scientific">Phytophthora rubi</name>
    <dbReference type="NCBI Taxonomy" id="129364"/>
    <lineage>
        <taxon>Eukaryota</taxon>
        <taxon>Sar</taxon>
        <taxon>Stramenopiles</taxon>
        <taxon>Oomycota</taxon>
        <taxon>Peronosporomycetes</taxon>
        <taxon>Peronosporales</taxon>
        <taxon>Peronosporaceae</taxon>
        <taxon>Phytophthora</taxon>
    </lineage>
</organism>
<feature type="compositionally biased region" description="Basic and acidic residues" evidence="1">
    <location>
        <begin position="37"/>
        <end position="50"/>
    </location>
</feature>
<comment type="caution">
    <text evidence="2">The sequence shown here is derived from an EMBL/GenBank/DDBJ whole genome shotgun (WGS) entry which is preliminary data.</text>
</comment>
<dbReference type="AlphaFoldDB" id="A0A6A3LCL0"/>
<feature type="region of interest" description="Disordered" evidence="1">
    <location>
        <begin position="117"/>
        <end position="166"/>
    </location>
</feature>
<sequence length="279" mass="29389">MARTKVVMQPSTRVAKKQLEDQTQTSVPAPAGGSTPRRQEDQDEETKGNESDDADNSSDERHDHGAVDTQDAPPADSATGGNEDGAAIAPVAALTAALQQMAMARIDARLNQLSATAVSPVPTPTPGDTGTQTVESSQRPADTTNPPTQSVTQQAPPATPRNPPLVATARHTSHATRMTTETAVMIPTTGPRTAPTTTTNLTAAITVGDAEYGANPSRGQVIETSTATGGGPFATWTCRRSCRRRRHLSRPGSRAWTWHLKAHGCQDAVNGRVKNFITS</sequence>
<gene>
    <name evidence="2" type="ORF">PR002_g13464</name>
</gene>
<feature type="region of interest" description="Disordered" evidence="1">
    <location>
        <begin position="1"/>
        <end position="84"/>
    </location>
</feature>
<dbReference type="EMBL" id="QXFU01000890">
    <property type="protein sequence ID" value="KAE9017166.1"/>
    <property type="molecule type" value="Genomic_DNA"/>
</dbReference>
<protein>
    <submittedName>
        <fullName evidence="2">Uncharacterized protein</fullName>
    </submittedName>
</protein>
<dbReference type="Proteomes" id="UP000435112">
    <property type="component" value="Unassembled WGS sequence"/>
</dbReference>
<proteinExistence type="predicted"/>